<evidence type="ECO:0000256" key="1">
    <source>
        <dbReference type="ARBA" id="ARBA00004196"/>
    </source>
</evidence>
<dbReference type="PANTHER" id="PTHR30532:SF24">
    <property type="entry name" value="FERRIC ENTEROBACTIN-BINDING PERIPLASMIC PROTEIN FEPB"/>
    <property type="match status" value="1"/>
</dbReference>
<evidence type="ECO:0000256" key="2">
    <source>
        <dbReference type="ARBA" id="ARBA00008814"/>
    </source>
</evidence>
<evidence type="ECO:0000313" key="8">
    <source>
        <dbReference type="Proteomes" id="UP001589748"/>
    </source>
</evidence>
<dbReference type="Proteomes" id="UP001589748">
    <property type="component" value="Unassembled WGS sequence"/>
</dbReference>
<organism evidence="7 8">
    <name type="scientific">Kineococcus gynurae</name>
    <dbReference type="NCBI Taxonomy" id="452979"/>
    <lineage>
        <taxon>Bacteria</taxon>
        <taxon>Bacillati</taxon>
        <taxon>Actinomycetota</taxon>
        <taxon>Actinomycetes</taxon>
        <taxon>Kineosporiales</taxon>
        <taxon>Kineosporiaceae</taxon>
        <taxon>Kineococcus</taxon>
    </lineage>
</organism>
<dbReference type="Gene3D" id="3.40.50.1980">
    <property type="entry name" value="Nitrogenase molybdenum iron protein domain"/>
    <property type="match status" value="2"/>
</dbReference>
<evidence type="ECO:0000313" key="7">
    <source>
        <dbReference type="EMBL" id="MFB9377451.1"/>
    </source>
</evidence>
<comment type="subcellular location">
    <subcellularLocation>
        <location evidence="1">Cell envelope</location>
    </subcellularLocation>
</comment>
<dbReference type="PANTHER" id="PTHR30532">
    <property type="entry name" value="IRON III DICITRATE-BINDING PERIPLASMIC PROTEIN"/>
    <property type="match status" value="1"/>
</dbReference>
<accession>A0ABV5LTM6</accession>
<evidence type="ECO:0000256" key="4">
    <source>
        <dbReference type="ARBA" id="ARBA00022729"/>
    </source>
</evidence>
<feature type="signal peptide" evidence="5">
    <location>
        <begin position="1"/>
        <end position="21"/>
    </location>
</feature>
<keyword evidence="3" id="KW-0813">Transport</keyword>
<dbReference type="Pfam" id="PF01497">
    <property type="entry name" value="Peripla_BP_2"/>
    <property type="match status" value="1"/>
</dbReference>
<evidence type="ECO:0000256" key="5">
    <source>
        <dbReference type="SAM" id="SignalP"/>
    </source>
</evidence>
<dbReference type="InterPro" id="IPR002491">
    <property type="entry name" value="ABC_transptr_periplasmic_BD"/>
</dbReference>
<keyword evidence="8" id="KW-1185">Reference proteome</keyword>
<evidence type="ECO:0000256" key="3">
    <source>
        <dbReference type="ARBA" id="ARBA00022448"/>
    </source>
</evidence>
<dbReference type="PROSITE" id="PS51318">
    <property type="entry name" value="TAT"/>
    <property type="match status" value="1"/>
</dbReference>
<comment type="caution">
    <text evidence="7">The sequence shown here is derived from an EMBL/GenBank/DDBJ whole genome shotgun (WGS) entry which is preliminary data.</text>
</comment>
<feature type="chain" id="PRO_5047538001" evidence="5">
    <location>
        <begin position="22"/>
        <end position="325"/>
    </location>
</feature>
<dbReference type="InterPro" id="IPR051313">
    <property type="entry name" value="Bact_iron-sidero_bind"/>
</dbReference>
<feature type="domain" description="Fe/B12 periplasmic-binding" evidence="6">
    <location>
        <begin position="64"/>
        <end position="323"/>
    </location>
</feature>
<dbReference type="EMBL" id="JBHMDM010000005">
    <property type="protein sequence ID" value="MFB9377451.1"/>
    <property type="molecule type" value="Genomic_DNA"/>
</dbReference>
<sequence length="325" mass="33448">MLPRRSVLTALAGFGALTALAACGEDSTPAVTPSATGGAAGADAFPVTVEHALGAAVIPAQPTRVATVGFNDQDFALALGVTPVVTRGNLSYDANQRPWARDLLPADPIPEAGTDTLNLEAIAAQTPDLVLGCYSFLDRTTYEALDKIAPTVADLASEGGLQSASWQDQLTATGKALGLSAEATALREKVEQVFADHKAENPSFAGRTLNLVMPYEGGFYVLGSEDLRTQMFSGLGFELPLPGGQLSAEQVDRLTSDVLVVLGGTQAEIAAVPVAAALPVVAENRTVYLGAFEGDVPAAIGYSSPLSLPFALDAVVPQLAAVTRA</sequence>
<gene>
    <name evidence="7" type="ORF">ACFFVI_10760</name>
</gene>
<reference evidence="7 8" key="1">
    <citation type="submission" date="2024-09" db="EMBL/GenBank/DDBJ databases">
        <authorList>
            <person name="Sun Q."/>
            <person name="Mori K."/>
        </authorList>
    </citation>
    <scope>NUCLEOTIDE SEQUENCE [LARGE SCALE GENOMIC DNA]</scope>
    <source>
        <strain evidence="7 8">TISTR 1856</strain>
    </source>
</reference>
<dbReference type="InterPro" id="IPR006311">
    <property type="entry name" value="TAT_signal"/>
</dbReference>
<dbReference type="PROSITE" id="PS51257">
    <property type="entry name" value="PROKAR_LIPOPROTEIN"/>
    <property type="match status" value="1"/>
</dbReference>
<dbReference type="PROSITE" id="PS50983">
    <property type="entry name" value="FE_B12_PBP"/>
    <property type="match status" value="1"/>
</dbReference>
<proteinExistence type="inferred from homology"/>
<evidence type="ECO:0000259" key="6">
    <source>
        <dbReference type="PROSITE" id="PS50983"/>
    </source>
</evidence>
<dbReference type="SUPFAM" id="SSF53807">
    <property type="entry name" value="Helical backbone' metal receptor"/>
    <property type="match status" value="1"/>
</dbReference>
<protein>
    <submittedName>
        <fullName evidence="7">ABC transporter substrate-binding protein</fullName>
    </submittedName>
</protein>
<comment type="similarity">
    <text evidence="2">Belongs to the bacterial solute-binding protein 8 family.</text>
</comment>
<dbReference type="RefSeq" id="WP_380139069.1">
    <property type="nucleotide sequence ID" value="NZ_JBHLUI010000010.1"/>
</dbReference>
<name>A0ABV5LTM6_9ACTN</name>
<keyword evidence="4 5" id="KW-0732">Signal</keyword>